<dbReference type="EMBL" id="JAJJMA010232543">
    <property type="protein sequence ID" value="MCL7042207.1"/>
    <property type="molecule type" value="Genomic_DNA"/>
</dbReference>
<feature type="region of interest" description="Disordered" evidence="2">
    <location>
        <begin position="1"/>
        <end position="22"/>
    </location>
</feature>
<comment type="caution">
    <text evidence="3">The sequence shown here is derived from an EMBL/GenBank/DDBJ whole genome shotgun (WGS) entry which is preliminary data.</text>
</comment>
<feature type="non-terminal residue" evidence="3">
    <location>
        <position position="1"/>
    </location>
</feature>
<name>A0AA42AV71_PAPNU</name>
<dbReference type="AlphaFoldDB" id="A0AA42AV71"/>
<accession>A0AA42AV71</accession>
<organism evidence="3 4">
    <name type="scientific">Papaver nudicaule</name>
    <name type="common">Iceland poppy</name>
    <dbReference type="NCBI Taxonomy" id="74823"/>
    <lineage>
        <taxon>Eukaryota</taxon>
        <taxon>Viridiplantae</taxon>
        <taxon>Streptophyta</taxon>
        <taxon>Embryophyta</taxon>
        <taxon>Tracheophyta</taxon>
        <taxon>Spermatophyta</taxon>
        <taxon>Magnoliopsida</taxon>
        <taxon>Ranunculales</taxon>
        <taxon>Papaveraceae</taxon>
        <taxon>Papaveroideae</taxon>
        <taxon>Papaver</taxon>
    </lineage>
</organism>
<evidence type="ECO:0000313" key="3">
    <source>
        <dbReference type="EMBL" id="MCL7042207.1"/>
    </source>
</evidence>
<sequence>MSKQLSQMHSTKEQADAAKKVEKDVKVLKAKQNDERLSGMSLEAKLVERQGKVEQLEELKRVYEKEKDMKHEEVAKNLDSLKLELESKKCDLAAREVK</sequence>
<dbReference type="Proteomes" id="UP001177140">
    <property type="component" value="Unassembled WGS sequence"/>
</dbReference>
<proteinExistence type="predicted"/>
<gene>
    <name evidence="3" type="ORF">MKW94_030562</name>
</gene>
<evidence type="ECO:0000313" key="4">
    <source>
        <dbReference type="Proteomes" id="UP001177140"/>
    </source>
</evidence>
<feature type="coiled-coil region" evidence="1">
    <location>
        <begin position="46"/>
        <end position="91"/>
    </location>
</feature>
<reference evidence="3" key="1">
    <citation type="submission" date="2022-03" db="EMBL/GenBank/DDBJ databases">
        <title>A functionally conserved STORR gene fusion in Papaver species that diverged 16.8 million years ago.</title>
        <authorList>
            <person name="Catania T."/>
        </authorList>
    </citation>
    <scope>NUCLEOTIDE SEQUENCE</scope>
    <source>
        <strain evidence="3">S-191538</strain>
    </source>
</reference>
<keyword evidence="1" id="KW-0175">Coiled coil</keyword>
<feature type="compositionally biased region" description="Basic and acidic residues" evidence="2">
    <location>
        <begin position="10"/>
        <end position="22"/>
    </location>
</feature>
<protein>
    <submittedName>
        <fullName evidence="3">Uncharacterized protein</fullName>
    </submittedName>
</protein>
<evidence type="ECO:0000256" key="2">
    <source>
        <dbReference type="SAM" id="MobiDB-lite"/>
    </source>
</evidence>
<evidence type="ECO:0000256" key="1">
    <source>
        <dbReference type="SAM" id="Coils"/>
    </source>
</evidence>
<keyword evidence="4" id="KW-1185">Reference proteome</keyword>